<name>A0A432ZRD1_9GAMM</name>
<accession>A0A432ZRD1</accession>
<protein>
    <recommendedName>
        <fullName evidence="3">Toxin co-regulated pilus biosynthesis protein Q C-terminal domain-containing protein</fullName>
    </recommendedName>
</protein>
<organism evidence="1 2">
    <name type="scientific">Idiomarina tyrosinivorans</name>
    <dbReference type="NCBI Taxonomy" id="1445662"/>
    <lineage>
        <taxon>Bacteria</taxon>
        <taxon>Pseudomonadati</taxon>
        <taxon>Pseudomonadota</taxon>
        <taxon>Gammaproteobacteria</taxon>
        <taxon>Alteromonadales</taxon>
        <taxon>Idiomarinaceae</taxon>
        <taxon>Idiomarina</taxon>
    </lineage>
</organism>
<evidence type="ECO:0000313" key="1">
    <source>
        <dbReference type="EMBL" id="RUO80386.1"/>
    </source>
</evidence>
<dbReference type="EMBL" id="PIQH01000004">
    <property type="protein sequence ID" value="RUO80386.1"/>
    <property type="molecule type" value="Genomic_DNA"/>
</dbReference>
<evidence type="ECO:0000313" key="2">
    <source>
        <dbReference type="Proteomes" id="UP000287996"/>
    </source>
</evidence>
<gene>
    <name evidence="1" type="ORF">CWI84_04780</name>
</gene>
<dbReference type="Proteomes" id="UP000287996">
    <property type="component" value="Unassembled WGS sequence"/>
</dbReference>
<sequence length="81" mass="9425">MVSPKFALHKGPLQPQIERLLTAEFNVDTVDWQASPHHQWPTEFTVEAVSWRQVLGKILSAYKLQAVFYANRSAVIRYREQ</sequence>
<reference evidence="1 2" key="1">
    <citation type="journal article" date="2011" name="Front. Microbiol.">
        <title>Genomic signatures of strain selection and enhancement in Bacillus atrophaeus var. globigii, a historical biowarfare simulant.</title>
        <authorList>
            <person name="Gibbons H.S."/>
            <person name="Broomall S.M."/>
            <person name="McNew L.A."/>
            <person name="Daligault H."/>
            <person name="Chapman C."/>
            <person name="Bruce D."/>
            <person name="Karavis M."/>
            <person name="Krepps M."/>
            <person name="McGregor P.A."/>
            <person name="Hong C."/>
            <person name="Park K.H."/>
            <person name="Akmal A."/>
            <person name="Feldman A."/>
            <person name="Lin J.S."/>
            <person name="Chang W.E."/>
            <person name="Higgs B.W."/>
            <person name="Demirev P."/>
            <person name="Lindquist J."/>
            <person name="Liem A."/>
            <person name="Fochler E."/>
            <person name="Read T.D."/>
            <person name="Tapia R."/>
            <person name="Johnson S."/>
            <person name="Bishop-Lilly K.A."/>
            <person name="Detter C."/>
            <person name="Han C."/>
            <person name="Sozhamannan S."/>
            <person name="Rosenzweig C.N."/>
            <person name="Skowronski E.W."/>
        </authorList>
    </citation>
    <scope>NUCLEOTIDE SEQUENCE [LARGE SCALE GENOMIC DNA]</scope>
    <source>
        <strain evidence="1 2">CC-PW-9</strain>
    </source>
</reference>
<keyword evidence="2" id="KW-1185">Reference proteome</keyword>
<proteinExistence type="predicted"/>
<evidence type="ECO:0008006" key="3">
    <source>
        <dbReference type="Google" id="ProtNLM"/>
    </source>
</evidence>
<comment type="caution">
    <text evidence="1">The sequence shown here is derived from an EMBL/GenBank/DDBJ whole genome shotgun (WGS) entry which is preliminary data.</text>
</comment>
<dbReference type="AlphaFoldDB" id="A0A432ZRD1"/>